<evidence type="ECO:0000256" key="2">
    <source>
        <dbReference type="ARBA" id="ARBA00023125"/>
    </source>
</evidence>
<evidence type="ECO:0000256" key="4">
    <source>
        <dbReference type="SAM" id="MobiDB-lite"/>
    </source>
</evidence>
<dbReference type="PROSITE" id="PS51898">
    <property type="entry name" value="TYR_RECOMBINASE"/>
    <property type="match status" value="1"/>
</dbReference>
<dbReference type="SUPFAM" id="SSF56349">
    <property type="entry name" value="DNA breaking-rejoining enzymes"/>
    <property type="match status" value="1"/>
</dbReference>
<dbReference type="OMA" id="SHDIWDL"/>
<dbReference type="InterPro" id="IPR013762">
    <property type="entry name" value="Integrase-like_cat_sf"/>
</dbReference>
<dbReference type="InterPro" id="IPR050090">
    <property type="entry name" value="Tyrosine_recombinase_XerCD"/>
</dbReference>
<evidence type="ECO:0000256" key="1">
    <source>
        <dbReference type="ARBA" id="ARBA00008857"/>
    </source>
</evidence>
<dbReference type="GeneID" id="93377388"/>
<dbReference type="InterPro" id="IPR011010">
    <property type="entry name" value="DNA_brk_join_enz"/>
</dbReference>
<dbReference type="EMBL" id="CSWP01000009">
    <property type="protein sequence ID" value="CPV65765.1"/>
    <property type="molecule type" value="Genomic_DNA"/>
</dbReference>
<protein>
    <submittedName>
        <fullName evidence="6">Putative transposase/integrase</fullName>
    </submittedName>
</protein>
<dbReference type="InterPro" id="IPR002104">
    <property type="entry name" value="Integrase_catalytic"/>
</dbReference>
<dbReference type="AlphaFoldDB" id="A0A0U0XKQ1"/>
<evidence type="ECO:0000259" key="5">
    <source>
        <dbReference type="PROSITE" id="PS51898"/>
    </source>
</evidence>
<dbReference type="GO" id="GO:0003677">
    <property type="term" value="F:DNA binding"/>
    <property type="evidence" value="ECO:0007669"/>
    <property type="project" value="UniProtKB-KW"/>
</dbReference>
<proteinExistence type="inferred from homology"/>
<dbReference type="RefSeq" id="WP_005113038.1">
    <property type="nucleotide sequence ID" value="NZ_CP014951.1"/>
</dbReference>
<evidence type="ECO:0000256" key="3">
    <source>
        <dbReference type="ARBA" id="ARBA00023172"/>
    </source>
</evidence>
<dbReference type="Gene3D" id="1.10.443.10">
    <property type="entry name" value="Intergrase catalytic core"/>
    <property type="match status" value="1"/>
</dbReference>
<dbReference type="Proteomes" id="UP000045782">
    <property type="component" value="Unassembled WGS sequence"/>
</dbReference>
<sequence>MTPTNPPEDLTPKSAGPDTSWAHQWAQVPPRWRTPIYRIDTAPASEVFTLNNYYRTRSNGQGYDFTPAGPPRFADELAWWVYICWREGLCRIDPGDLKWFLRALPAVIEDYQRRHGRPPHSLLDLTASEIMRHAVVSFERRNGRLPTAGYRRNLGYTIDKLFVLLAVRCSEAPWWSRDLWDLRIDPRIPQREHEPRHEQALKLAGIEPDWLREGVRFWMRTALTHQLFTWTTVISRSGNLGRQLGTFCVARGHLHDPLISTDPDTLRDVFLDFLDHLRSPQASANKRGLTDYMVAEIQYEVQSFYTFMYDHAAEAAAATSNMRWKDITVGHTRLWAPAYQPRRAKKYRELTWYSTADLQRMLTYLDVLAARTSQRIILNQPDGTITVAPGLGDPQAARIWLLQAMTGRRASEILMLDHDPLSAIPGVDRPPDSDNETFVARLRYQQTKVEGVDPTILVEQPVVDIITEQQRWLAEHHPDIRPKYLFVGMLHQHQGQRPRAYSSYLNALRRLDAIHALTDSAGHKLRFTQTHRLRHTRATELLNDGVPFHVVQRYMGHKSPEMTARYAATLAATAEAEFLKHKKIGAHGADIAISPNDIYDMTQLGKRTDRILPNGVCLLPPLKSCDKGNACLSCGHFATDRTHLEELVAQRAATHTLLEQRRAQVLARTGRELTDENVWVAERLREITSLNAIIGRLSSKELGEAQAVGGPATAERIPLLPIVTRGSHQSALDKARRPDHPTG</sequence>
<keyword evidence="3" id="KW-0233">DNA recombination</keyword>
<gene>
    <name evidence="6" type="ORF">ERS075579_03873</name>
</gene>
<evidence type="ECO:0000313" key="7">
    <source>
        <dbReference type="Proteomes" id="UP000045782"/>
    </source>
</evidence>
<dbReference type="PANTHER" id="PTHR30349:SF41">
    <property type="entry name" value="INTEGRASE_RECOMBINASE PROTEIN MJ0367-RELATED"/>
    <property type="match status" value="1"/>
</dbReference>
<dbReference type="PATRIC" id="fig|36809.44.peg.4172"/>
<organism evidence="6 7">
    <name type="scientific">Mycobacteroides abscessus</name>
    <dbReference type="NCBI Taxonomy" id="36809"/>
    <lineage>
        <taxon>Bacteria</taxon>
        <taxon>Bacillati</taxon>
        <taxon>Actinomycetota</taxon>
        <taxon>Actinomycetes</taxon>
        <taxon>Mycobacteriales</taxon>
        <taxon>Mycobacteriaceae</taxon>
        <taxon>Mycobacteroides</taxon>
    </lineage>
</organism>
<keyword evidence="2" id="KW-0238">DNA-binding</keyword>
<feature type="domain" description="Tyr recombinase" evidence="5">
    <location>
        <begin position="348"/>
        <end position="580"/>
    </location>
</feature>
<dbReference type="PANTHER" id="PTHR30349">
    <property type="entry name" value="PHAGE INTEGRASE-RELATED"/>
    <property type="match status" value="1"/>
</dbReference>
<dbReference type="GO" id="GO:0006310">
    <property type="term" value="P:DNA recombination"/>
    <property type="evidence" value="ECO:0007669"/>
    <property type="project" value="UniProtKB-KW"/>
</dbReference>
<accession>A0A0U0XKQ1</accession>
<evidence type="ECO:0000313" key="6">
    <source>
        <dbReference type="EMBL" id="CPV65765.1"/>
    </source>
</evidence>
<name>A0A0U0XKQ1_9MYCO</name>
<feature type="region of interest" description="Disordered" evidence="4">
    <location>
        <begin position="1"/>
        <end position="21"/>
    </location>
</feature>
<reference evidence="6 7" key="1">
    <citation type="submission" date="2015-03" db="EMBL/GenBank/DDBJ databases">
        <authorList>
            <person name="Murphy D."/>
        </authorList>
    </citation>
    <scope>NUCLEOTIDE SEQUENCE [LARGE SCALE GENOMIC DNA]</scope>
    <source>
        <strain evidence="6 7">PAP088</strain>
    </source>
</reference>
<comment type="similarity">
    <text evidence="1">Belongs to the 'phage' integrase family.</text>
</comment>
<dbReference type="GO" id="GO:0015074">
    <property type="term" value="P:DNA integration"/>
    <property type="evidence" value="ECO:0007669"/>
    <property type="project" value="InterPro"/>
</dbReference>
<dbReference type="Pfam" id="PF00589">
    <property type="entry name" value="Phage_integrase"/>
    <property type="match status" value="1"/>
</dbReference>